<evidence type="ECO:0000313" key="2">
    <source>
        <dbReference type="EMBL" id="MFD1536805.1"/>
    </source>
</evidence>
<feature type="signal peptide" evidence="1">
    <location>
        <begin position="1"/>
        <end position="38"/>
    </location>
</feature>
<accession>A0ABW4G372</accession>
<keyword evidence="1" id="KW-0732">Signal</keyword>
<organism evidence="2 3">
    <name type="scientific">Nonomuraea guangzhouensis</name>
    <dbReference type="NCBI Taxonomy" id="1291555"/>
    <lineage>
        <taxon>Bacteria</taxon>
        <taxon>Bacillati</taxon>
        <taxon>Actinomycetota</taxon>
        <taxon>Actinomycetes</taxon>
        <taxon>Streptosporangiales</taxon>
        <taxon>Streptosporangiaceae</taxon>
        <taxon>Nonomuraea</taxon>
    </lineage>
</organism>
<gene>
    <name evidence="2" type="ORF">ACFSJ0_07165</name>
</gene>
<evidence type="ECO:0000313" key="3">
    <source>
        <dbReference type="Proteomes" id="UP001597097"/>
    </source>
</evidence>
<dbReference type="EMBL" id="JBHUCM010000007">
    <property type="protein sequence ID" value="MFD1536805.1"/>
    <property type="molecule type" value="Genomic_DNA"/>
</dbReference>
<protein>
    <submittedName>
        <fullName evidence="2">Uncharacterized protein</fullName>
    </submittedName>
</protein>
<keyword evidence="3" id="KW-1185">Reference proteome</keyword>
<reference evidence="3" key="1">
    <citation type="journal article" date="2019" name="Int. J. Syst. Evol. Microbiol.">
        <title>The Global Catalogue of Microorganisms (GCM) 10K type strain sequencing project: providing services to taxonomists for standard genome sequencing and annotation.</title>
        <authorList>
            <consortium name="The Broad Institute Genomics Platform"/>
            <consortium name="The Broad Institute Genome Sequencing Center for Infectious Disease"/>
            <person name="Wu L."/>
            <person name="Ma J."/>
        </authorList>
    </citation>
    <scope>NUCLEOTIDE SEQUENCE [LARGE SCALE GENOMIC DNA]</scope>
    <source>
        <strain evidence="3">CGMCC 1.15399</strain>
    </source>
</reference>
<feature type="chain" id="PRO_5047148021" evidence="1">
    <location>
        <begin position="39"/>
        <end position="185"/>
    </location>
</feature>
<evidence type="ECO:0000256" key="1">
    <source>
        <dbReference type="SAM" id="SignalP"/>
    </source>
</evidence>
<dbReference type="Proteomes" id="UP001597097">
    <property type="component" value="Unassembled WGS sequence"/>
</dbReference>
<proteinExistence type="predicted"/>
<comment type="caution">
    <text evidence="2">The sequence shown here is derived from an EMBL/GenBank/DDBJ whole genome shotgun (WGS) entry which is preliminary data.</text>
</comment>
<dbReference type="RefSeq" id="WP_219527767.1">
    <property type="nucleotide sequence ID" value="NZ_JAHKRM010000003.1"/>
</dbReference>
<name>A0ABW4G372_9ACTN</name>
<sequence>MLMKIRRQHRSQVVIARTALTRVLSVLVLAVGLGTAVAAQTSTAASAARCNTAAHVYVNGGYIKYETDPIDGPVADLTVRNGQRYNVGGNGITPDEDPFWAFYRVSDGAHVSTIIGNRTGGNCVSNQKTFVSSLTPDTYIMRAYYYGGNSGKTISGQAQLRMIVLPALSATAQQSGTADLDKASR</sequence>